<dbReference type="Pfam" id="PF14087">
    <property type="entry name" value="DUF4267"/>
    <property type="match status" value="1"/>
</dbReference>
<sequence>MERTLAGTLALALTAVGALAVAAPKLSAGQYGLPTDDPGGLGFVRATGARDMLLGLLVFAVLDDAPRLRRALGIVSLAGLADAAALGSVRGWRPQHAIHLSGFAALALAALAVRDRTD</sequence>
<evidence type="ECO:0000313" key="2">
    <source>
        <dbReference type="EMBL" id="BDE08015.1"/>
    </source>
</evidence>
<dbReference type="EMBL" id="AP025523">
    <property type="protein sequence ID" value="BDE08015.1"/>
    <property type="molecule type" value="Genomic_DNA"/>
</dbReference>
<evidence type="ECO:0000256" key="1">
    <source>
        <dbReference type="SAM" id="Phobius"/>
    </source>
</evidence>
<dbReference type="RefSeq" id="WP_317995569.1">
    <property type="nucleotide sequence ID" value="NZ_AP025523.1"/>
</dbReference>
<dbReference type="Proteomes" id="UP001317532">
    <property type="component" value="Chromosome"/>
</dbReference>
<dbReference type="InterPro" id="IPR025363">
    <property type="entry name" value="DUF4267"/>
</dbReference>
<accession>A0AAN1XZ31</accession>
<dbReference type="AlphaFoldDB" id="A0AAN1XZ31"/>
<proteinExistence type="predicted"/>
<reference evidence="2 3" key="1">
    <citation type="journal article" date="2022" name="ISME Commun">
        <title>Vulcanimicrobium alpinus gen. nov. sp. nov., the first cultivated representative of the candidate phylum 'Eremiobacterota', is a metabolically versatile aerobic anoxygenic phototroph.</title>
        <authorList>
            <person name="Yabe S."/>
            <person name="Muto K."/>
            <person name="Abe K."/>
            <person name="Yokota A."/>
            <person name="Staudigel H."/>
            <person name="Tebo B.M."/>
        </authorList>
    </citation>
    <scope>NUCLEOTIDE SEQUENCE [LARGE SCALE GENOMIC DNA]</scope>
    <source>
        <strain evidence="2 3">WC8-2</strain>
    </source>
</reference>
<keyword evidence="1" id="KW-0472">Membrane</keyword>
<feature type="transmembrane region" description="Helical" evidence="1">
    <location>
        <begin position="96"/>
        <end position="113"/>
    </location>
</feature>
<dbReference type="KEGG" id="vab:WPS_32910"/>
<gene>
    <name evidence="2" type="ORF">WPS_32910</name>
</gene>
<evidence type="ECO:0008006" key="4">
    <source>
        <dbReference type="Google" id="ProtNLM"/>
    </source>
</evidence>
<name>A0AAN1XZ31_UNVUL</name>
<keyword evidence="3" id="KW-1185">Reference proteome</keyword>
<keyword evidence="1" id="KW-0812">Transmembrane</keyword>
<organism evidence="2 3">
    <name type="scientific">Vulcanimicrobium alpinum</name>
    <dbReference type="NCBI Taxonomy" id="3016050"/>
    <lineage>
        <taxon>Bacteria</taxon>
        <taxon>Bacillati</taxon>
        <taxon>Vulcanimicrobiota</taxon>
        <taxon>Vulcanimicrobiia</taxon>
        <taxon>Vulcanimicrobiales</taxon>
        <taxon>Vulcanimicrobiaceae</taxon>
        <taxon>Vulcanimicrobium</taxon>
    </lineage>
</organism>
<evidence type="ECO:0000313" key="3">
    <source>
        <dbReference type="Proteomes" id="UP001317532"/>
    </source>
</evidence>
<keyword evidence="1" id="KW-1133">Transmembrane helix</keyword>
<protein>
    <recommendedName>
        <fullName evidence="4">DUF4267 domain-containing protein</fullName>
    </recommendedName>
</protein>